<keyword evidence="1" id="KW-0472">Membrane</keyword>
<keyword evidence="1" id="KW-1133">Transmembrane helix</keyword>
<name>A0ABQ1WXJ2_9FLAO</name>
<evidence type="ECO:0000256" key="1">
    <source>
        <dbReference type="SAM" id="Phobius"/>
    </source>
</evidence>
<comment type="caution">
    <text evidence="2">The sequence shown here is derived from an EMBL/GenBank/DDBJ whole genome shotgun (WGS) entry which is preliminary data.</text>
</comment>
<reference evidence="3" key="1">
    <citation type="journal article" date="2019" name="Int. J. Syst. Evol. Microbiol.">
        <title>The Global Catalogue of Microorganisms (GCM) 10K type strain sequencing project: providing services to taxonomists for standard genome sequencing and annotation.</title>
        <authorList>
            <consortium name="The Broad Institute Genomics Platform"/>
            <consortium name="The Broad Institute Genome Sequencing Center for Infectious Disease"/>
            <person name="Wu L."/>
            <person name="Ma J."/>
        </authorList>
    </citation>
    <scope>NUCLEOTIDE SEQUENCE [LARGE SCALE GENOMIC DNA]</scope>
    <source>
        <strain evidence="3">CCM 8490</strain>
    </source>
</reference>
<organism evidence="2 3">
    <name type="scientific">Epilithonimonas arachidiradicis</name>
    <dbReference type="NCBI Taxonomy" id="1617282"/>
    <lineage>
        <taxon>Bacteria</taxon>
        <taxon>Pseudomonadati</taxon>
        <taxon>Bacteroidota</taxon>
        <taxon>Flavobacteriia</taxon>
        <taxon>Flavobacteriales</taxon>
        <taxon>Weeksellaceae</taxon>
        <taxon>Chryseobacterium group</taxon>
        <taxon>Epilithonimonas</taxon>
    </lineage>
</organism>
<gene>
    <name evidence="2" type="ORF">GCM10007332_08780</name>
</gene>
<proteinExistence type="predicted"/>
<protein>
    <submittedName>
        <fullName evidence="2">Uncharacterized protein</fullName>
    </submittedName>
</protein>
<sequence>MIPILFWFYGNRKFEEVNVGVIDIVLPAKVHSTSSKEEKDRIYQNSFEPLRNWDYKKIVVKPNTARQNSDFYISEIKNLQQRNVKETGIEFIINDDNSYDDLISLLNDMAISKHEMYGLDLDKSGHFFALVNYRDPNTIEMEYECLLCNDVIYDEYKPSFFDDFQFYLQKFSKESFYLVFGFLIFVNISMLSIKESLQKH</sequence>
<dbReference type="Proteomes" id="UP000658202">
    <property type="component" value="Unassembled WGS sequence"/>
</dbReference>
<evidence type="ECO:0000313" key="3">
    <source>
        <dbReference type="Proteomes" id="UP000658202"/>
    </source>
</evidence>
<dbReference type="EMBL" id="BMCW01000001">
    <property type="protein sequence ID" value="GGG49504.1"/>
    <property type="molecule type" value="Genomic_DNA"/>
</dbReference>
<keyword evidence="1" id="KW-0812">Transmembrane</keyword>
<accession>A0ABQ1WXJ2</accession>
<keyword evidence="3" id="KW-1185">Reference proteome</keyword>
<feature type="transmembrane region" description="Helical" evidence="1">
    <location>
        <begin position="175"/>
        <end position="193"/>
    </location>
</feature>
<evidence type="ECO:0000313" key="2">
    <source>
        <dbReference type="EMBL" id="GGG49504.1"/>
    </source>
</evidence>